<comment type="caution">
    <text evidence="3">The sequence shown here is derived from an EMBL/GenBank/DDBJ whole genome shotgun (WGS) entry which is preliminary data.</text>
</comment>
<evidence type="ECO:0000259" key="2">
    <source>
        <dbReference type="Pfam" id="PF03732"/>
    </source>
</evidence>
<keyword evidence="4" id="KW-1185">Reference proteome</keyword>
<name>A0AAW1KXN6_SAPOF</name>
<protein>
    <recommendedName>
        <fullName evidence="2">Retrotransposon gag domain-containing protein</fullName>
    </recommendedName>
</protein>
<evidence type="ECO:0000256" key="1">
    <source>
        <dbReference type="SAM" id="MobiDB-lite"/>
    </source>
</evidence>
<accession>A0AAW1KXN6</accession>
<feature type="domain" description="Retrotransposon gag" evidence="2">
    <location>
        <begin position="157"/>
        <end position="249"/>
    </location>
</feature>
<dbReference type="InterPro" id="IPR005162">
    <property type="entry name" value="Retrotrans_gag_dom"/>
</dbReference>
<feature type="compositionally biased region" description="Polar residues" evidence="1">
    <location>
        <begin position="477"/>
        <end position="486"/>
    </location>
</feature>
<dbReference type="InterPro" id="IPR021109">
    <property type="entry name" value="Peptidase_aspartic_dom_sf"/>
</dbReference>
<evidence type="ECO:0000313" key="3">
    <source>
        <dbReference type="EMBL" id="KAK9724026.1"/>
    </source>
</evidence>
<dbReference type="PANTHER" id="PTHR33067:SF15">
    <property type="entry name" value="RNA-DIRECTED DNA POLYMERASE"/>
    <property type="match status" value="1"/>
</dbReference>
<feature type="region of interest" description="Disordered" evidence="1">
    <location>
        <begin position="470"/>
        <end position="517"/>
    </location>
</feature>
<dbReference type="AlphaFoldDB" id="A0AAW1KXN6"/>
<sequence length="722" mass="81873">MSYVYVLLLQNISLSIYLLNIDTADTCYRLMHNTRNSKQPVQYDPEIERTARRLRKETREKQLEEKLYLELLFVEEEMARERTLRELSAPTLGAQPLSIVFPDLERPLKLNSGFINLLPKFSGRANENPQHHLQEFIVVCSSMQLDGVDQDQFKMRAFPFSLLDAAKDWLYYLPAGSITSWALLESAFLEKFFPASRIRAIWKEICGIKQRPDESLYEYRERFNRLYASCPQHQISDELLIQYFYDGLSLKDKSIIDAASCGVLMNKTARAARELIDNMALNSQQYSSRDDVRGVSGVDLSAIRSELQENSQQIANLTTLMSKLVSNNSPANLCHVMNDGVHSEDVNAMNGFPKSYPRKYDPYSSTYNEGWRDNPNLRYGPPKPTQPYVASKPFVLNNAAQNSQNSSSLEDMLKQLTTPIGQVHSQGSLPSQPLPNPTENAKAISLRSGKQLQEPRLKNNEVEEELEVEMTDEHRAVQNQKSNQAKNLVKKSESDVLGARNKSDSEVGTYRTPPPFPSRFAKANKQALDIEILETFRKVEVNIPLLDAIKQIPKYAKFLKELCTNKRKLTNERISVGENLSAVLQRKIPAKCNDPGMFAISCKIGNTLFDRCMLDLGASINVMPKYIFESLNQGNLSKTDVVIQLADRSYAYPLGVLEDVLVQVNEMIFPADFYVLDMGNSCDSSSVPLLLGRPFMKTNRAKIDVYDGTLSFEFDVLLIPLM</sequence>
<dbReference type="Pfam" id="PF03732">
    <property type="entry name" value="Retrotrans_gag"/>
    <property type="match status" value="1"/>
</dbReference>
<dbReference type="Gene3D" id="2.40.70.10">
    <property type="entry name" value="Acid Proteases"/>
    <property type="match status" value="1"/>
</dbReference>
<dbReference type="CDD" id="cd00303">
    <property type="entry name" value="retropepsin_like"/>
    <property type="match status" value="1"/>
</dbReference>
<dbReference type="SUPFAM" id="SSF50630">
    <property type="entry name" value="Acid proteases"/>
    <property type="match status" value="1"/>
</dbReference>
<proteinExistence type="predicted"/>
<gene>
    <name evidence="3" type="ORF">RND81_05G042500</name>
</gene>
<dbReference type="PANTHER" id="PTHR33067">
    <property type="entry name" value="RNA-DIRECTED DNA POLYMERASE-RELATED"/>
    <property type="match status" value="1"/>
</dbReference>
<evidence type="ECO:0000313" key="4">
    <source>
        <dbReference type="Proteomes" id="UP001443914"/>
    </source>
</evidence>
<dbReference type="EMBL" id="JBDFQZ010000005">
    <property type="protein sequence ID" value="KAK9724026.1"/>
    <property type="molecule type" value="Genomic_DNA"/>
</dbReference>
<reference evidence="3" key="1">
    <citation type="submission" date="2024-03" db="EMBL/GenBank/DDBJ databases">
        <title>WGS assembly of Saponaria officinalis var. Norfolk2.</title>
        <authorList>
            <person name="Jenkins J."/>
            <person name="Shu S."/>
            <person name="Grimwood J."/>
            <person name="Barry K."/>
            <person name="Goodstein D."/>
            <person name="Schmutz J."/>
            <person name="Leebens-Mack J."/>
            <person name="Osbourn A."/>
        </authorList>
    </citation>
    <scope>NUCLEOTIDE SEQUENCE [LARGE SCALE GENOMIC DNA]</scope>
    <source>
        <strain evidence="3">JIC</strain>
    </source>
</reference>
<organism evidence="3 4">
    <name type="scientific">Saponaria officinalis</name>
    <name type="common">Common soapwort</name>
    <name type="synonym">Lychnis saponaria</name>
    <dbReference type="NCBI Taxonomy" id="3572"/>
    <lineage>
        <taxon>Eukaryota</taxon>
        <taxon>Viridiplantae</taxon>
        <taxon>Streptophyta</taxon>
        <taxon>Embryophyta</taxon>
        <taxon>Tracheophyta</taxon>
        <taxon>Spermatophyta</taxon>
        <taxon>Magnoliopsida</taxon>
        <taxon>eudicotyledons</taxon>
        <taxon>Gunneridae</taxon>
        <taxon>Pentapetalae</taxon>
        <taxon>Caryophyllales</taxon>
        <taxon>Caryophyllaceae</taxon>
        <taxon>Caryophylleae</taxon>
        <taxon>Saponaria</taxon>
    </lineage>
</organism>
<dbReference type="Proteomes" id="UP001443914">
    <property type="component" value="Unassembled WGS sequence"/>
</dbReference>